<evidence type="ECO:0000259" key="4">
    <source>
        <dbReference type="PROSITE" id="PS50048"/>
    </source>
</evidence>
<evidence type="ECO:0000256" key="1">
    <source>
        <dbReference type="ARBA" id="ARBA00022723"/>
    </source>
</evidence>
<dbReference type="Pfam" id="PF00172">
    <property type="entry name" value="Zn_clus"/>
    <property type="match status" value="1"/>
</dbReference>
<feature type="compositionally biased region" description="Polar residues" evidence="3">
    <location>
        <begin position="628"/>
        <end position="652"/>
    </location>
</feature>
<keyword evidence="1" id="KW-0479">Metal-binding</keyword>
<feature type="region of interest" description="Disordered" evidence="3">
    <location>
        <begin position="69"/>
        <end position="104"/>
    </location>
</feature>
<dbReference type="GO" id="GO:0005634">
    <property type="term" value="C:nucleus"/>
    <property type="evidence" value="ECO:0007669"/>
    <property type="project" value="TreeGrafter"/>
</dbReference>
<dbReference type="EMBL" id="ML977351">
    <property type="protein sequence ID" value="KAF2107935.1"/>
    <property type="molecule type" value="Genomic_DNA"/>
</dbReference>
<feature type="compositionally biased region" description="Polar residues" evidence="3">
    <location>
        <begin position="1"/>
        <end position="10"/>
    </location>
</feature>
<dbReference type="PROSITE" id="PS00463">
    <property type="entry name" value="ZN2_CY6_FUNGAL_1"/>
    <property type="match status" value="1"/>
</dbReference>
<dbReference type="CDD" id="cd00067">
    <property type="entry name" value="GAL4"/>
    <property type="match status" value="1"/>
</dbReference>
<dbReference type="AlphaFoldDB" id="A0A6A5YLH3"/>
<dbReference type="GO" id="GO:0001080">
    <property type="term" value="P:nitrogen catabolite activation of transcription from RNA polymerase II promoter"/>
    <property type="evidence" value="ECO:0007669"/>
    <property type="project" value="TreeGrafter"/>
</dbReference>
<feature type="domain" description="Zn(2)-C6 fungal-type" evidence="4">
    <location>
        <begin position="32"/>
        <end position="64"/>
    </location>
</feature>
<dbReference type="Proteomes" id="UP000799770">
    <property type="component" value="Unassembled WGS sequence"/>
</dbReference>
<dbReference type="InterPro" id="IPR050797">
    <property type="entry name" value="Carb_Metab_Trans_Reg"/>
</dbReference>
<dbReference type="PANTHER" id="PTHR31668">
    <property type="entry name" value="GLUCOSE TRANSPORT TRANSCRIPTION REGULATOR RGT1-RELATED-RELATED"/>
    <property type="match status" value="1"/>
</dbReference>
<dbReference type="GO" id="GO:0006351">
    <property type="term" value="P:DNA-templated transcription"/>
    <property type="evidence" value="ECO:0007669"/>
    <property type="project" value="InterPro"/>
</dbReference>
<dbReference type="Gene3D" id="4.10.240.10">
    <property type="entry name" value="Zn(2)-C6 fungal-type DNA-binding domain"/>
    <property type="match status" value="1"/>
</dbReference>
<feature type="region of interest" description="Disordered" evidence="3">
    <location>
        <begin position="627"/>
        <end position="685"/>
    </location>
</feature>
<evidence type="ECO:0000313" key="6">
    <source>
        <dbReference type="Proteomes" id="UP000799770"/>
    </source>
</evidence>
<protein>
    <submittedName>
        <fullName evidence="5">Fungal-specific transcription factor domain-containing protein</fullName>
    </submittedName>
</protein>
<dbReference type="InterPro" id="IPR007219">
    <property type="entry name" value="XnlR_reg_dom"/>
</dbReference>
<proteinExistence type="predicted"/>
<evidence type="ECO:0000313" key="5">
    <source>
        <dbReference type="EMBL" id="KAF2107935.1"/>
    </source>
</evidence>
<evidence type="ECO:0000256" key="3">
    <source>
        <dbReference type="SAM" id="MobiDB-lite"/>
    </source>
</evidence>
<keyword evidence="2" id="KW-0539">Nucleus</keyword>
<dbReference type="CDD" id="cd12148">
    <property type="entry name" value="fungal_TF_MHR"/>
    <property type="match status" value="1"/>
</dbReference>
<dbReference type="GO" id="GO:0008270">
    <property type="term" value="F:zinc ion binding"/>
    <property type="evidence" value="ECO:0007669"/>
    <property type="project" value="InterPro"/>
</dbReference>
<dbReference type="InterPro" id="IPR001138">
    <property type="entry name" value="Zn2Cys6_DnaBD"/>
</dbReference>
<sequence length="723" mass="81031">MNFSPTSAFSPNEFFAAPNDGSSGTKTRSRRPCDSCRRRKSRCELVDGATPCVLCRFHRQECTFLEDPQPRKRKAASLNEEDSNSGASKTTVQDKRAGGRSPIAAPRIRQELPVGNYANLRGPSLLKKTLGLQNHRHSRLIGSTSQYEQLLLELGDYHQRDEVPVGLSALRKVNALDTAFILSPDEGTRNHEDEIQDLDAIESIVAPHGQALIHLYFRIVHPSFPVLHKKVYLEKYQRTHREFAPPLLAAVYILALNWWSYSSDLALLPKPDVPRLEKLAFKTMNDIIHRPKLSTIQAGLLLLQRPEGDSWALTTQLVGLGQDLGLHLDCTDWRIPSWERGLRKRLAWGLFMQDKWGSLVHGRPSHITATDWAVTPLQEDDFPENAADEDDEDGSTEVEKGRTLFCEMIRLSEILALVLSNFYTIQAEIDFAQHTQDGVRYILEIAKPIQLSLRQWHSNLPPELRMENIAMRKLSSTGYLHLGYYAVEITLHRRIIRSLSSVDDPSLRAICQQAAQTRLISAMDFVQSLRPEHLQSFWYSASKYCFALIGTFISLLWVTSTEKEEADSYKSKLDEYRWTLRLSSKSADFLERAISMLATSTGVLVKAIPSQPNIEFILNRHTRRISVPPTSQIPSGSGSGSTTEAHSATYDLSESETHEGPSPDYISEEPSPSNTTGAEGWGTEGLWFGSTGQTQFLNMDSLGDIPNGFDFSAFSGHGAEHGG</sequence>
<accession>A0A6A5YLH3</accession>
<dbReference type="GO" id="GO:0003677">
    <property type="term" value="F:DNA binding"/>
    <property type="evidence" value="ECO:0007669"/>
    <property type="project" value="InterPro"/>
</dbReference>
<dbReference type="SUPFAM" id="SSF57701">
    <property type="entry name" value="Zn2/Cys6 DNA-binding domain"/>
    <property type="match status" value="1"/>
</dbReference>
<dbReference type="Pfam" id="PF04082">
    <property type="entry name" value="Fungal_trans"/>
    <property type="match status" value="1"/>
</dbReference>
<feature type="region of interest" description="Disordered" evidence="3">
    <location>
        <begin position="1"/>
        <end position="33"/>
    </location>
</feature>
<dbReference type="SMART" id="SM00906">
    <property type="entry name" value="Fungal_trans"/>
    <property type="match status" value="1"/>
</dbReference>
<dbReference type="GO" id="GO:0000981">
    <property type="term" value="F:DNA-binding transcription factor activity, RNA polymerase II-specific"/>
    <property type="evidence" value="ECO:0007669"/>
    <property type="project" value="InterPro"/>
</dbReference>
<dbReference type="InterPro" id="IPR036864">
    <property type="entry name" value="Zn2-C6_fun-type_DNA-bd_sf"/>
</dbReference>
<keyword evidence="6" id="KW-1185">Reference proteome</keyword>
<dbReference type="PANTHER" id="PTHR31668:SF4">
    <property type="entry name" value="TRANSCRIPTIONAL ACTIVATOR PROTEIN DAL81"/>
    <property type="match status" value="1"/>
</dbReference>
<dbReference type="OrthoDB" id="2264294at2759"/>
<dbReference type="SMART" id="SM00066">
    <property type="entry name" value="GAL4"/>
    <property type="match status" value="1"/>
</dbReference>
<organism evidence="5 6">
    <name type="scientific">Lophiotrema nucula</name>
    <dbReference type="NCBI Taxonomy" id="690887"/>
    <lineage>
        <taxon>Eukaryota</taxon>
        <taxon>Fungi</taxon>
        <taxon>Dikarya</taxon>
        <taxon>Ascomycota</taxon>
        <taxon>Pezizomycotina</taxon>
        <taxon>Dothideomycetes</taxon>
        <taxon>Pleosporomycetidae</taxon>
        <taxon>Pleosporales</taxon>
        <taxon>Lophiotremataceae</taxon>
        <taxon>Lophiotrema</taxon>
    </lineage>
</organism>
<dbReference type="PROSITE" id="PS50048">
    <property type="entry name" value="ZN2_CY6_FUNGAL_2"/>
    <property type="match status" value="1"/>
</dbReference>
<gene>
    <name evidence="5" type="ORF">BDV96DRAFT_505489</name>
</gene>
<name>A0A6A5YLH3_9PLEO</name>
<reference evidence="5" key="1">
    <citation type="journal article" date="2020" name="Stud. Mycol.">
        <title>101 Dothideomycetes genomes: a test case for predicting lifestyles and emergence of pathogens.</title>
        <authorList>
            <person name="Haridas S."/>
            <person name="Albert R."/>
            <person name="Binder M."/>
            <person name="Bloem J."/>
            <person name="Labutti K."/>
            <person name="Salamov A."/>
            <person name="Andreopoulos B."/>
            <person name="Baker S."/>
            <person name="Barry K."/>
            <person name="Bills G."/>
            <person name="Bluhm B."/>
            <person name="Cannon C."/>
            <person name="Castanera R."/>
            <person name="Culley D."/>
            <person name="Daum C."/>
            <person name="Ezra D."/>
            <person name="Gonzalez J."/>
            <person name="Henrissat B."/>
            <person name="Kuo A."/>
            <person name="Liang C."/>
            <person name="Lipzen A."/>
            <person name="Lutzoni F."/>
            <person name="Magnuson J."/>
            <person name="Mondo S."/>
            <person name="Nolan M."/>
            <person name="Ohm R."/>
            <person name="Pangilinan J."/>
            <person name="Park H.-J."/>
            <person name="Ramirez L."/>
            <person name="Alfaro M."/>
            <person name="Sun H."/>
            <person name="Tritt A."/>
            <person name="Yoshinaga Y."/>
            <person name="Zwiers L.-H."/>
            <person name="Turgeon B."/>
            <person name="Goodwin S."/>
            <person name="Spatafora J."/>
            <person name="Crous P."/>
            <person name="Grigoriev I."/>
        </authorList>
    </citation>
    <scope>NUCLEOTIDE SEQUENCE</scope>
    <source>
        <strain evidence="5">CBS 627.86</strain>
    </source>
</reference>
<evidence type="ECO:0000256" key="2">
    <source>
        <dbReference type="ARBA" id="ARBA00023242"/>
    </source>
</evidence>